<keyword evidence="3" id="KW-0645">Protease</keyword>
<evidence type="ECO:0000256" key="6">
    <source>
        <dbReference type="ARBA" id="ARBA00022801"/>
    </source>
</evidence>
<accession>A0A140IDS0</accession>
<evidence type="ECO:0000256" key="8">
    <source>
        <dbReference type="ARBA" id="ARBA00023049"/>
    </source>
</evidence>
<evidence type="ECO:0000256" key="11">
    <source>
        <dbReference type="ARBA" id="ARBA00093666"/>
    </source>
</evidence>
<dbReference type="PANTHER" id="PTHR37425:SF1">
    <property type="entry name" value="OUTER MEMBRANE PROTEIN"/>
    <property type="match status" value="1"/>
</dbReference>
<keyword evidence="7" id="KW-0862">Zinc</keyword>
<evidence type="ECO:0000256" key="9">
    <source>
        <dbReference type="ARBA" id="ARBA00023316"/>
    </source>
</evidence>
<comment type="cofactor">
    <cofactor evidence="1">
        <name>Zn(2+)</name>
        <dbReference type="ChEBI" id="CHEBI:29105"/>
    </cofactor>
</comment>
<evidence type="ECO:0000256" key="3">
    <source>
        <dbReference type="ARBA" id="ARBA00022670"/>
    </source>
</evidence>
<feature type="signal peptide" evidence="12">
    <location>
        <begin position="1"/>
        <end position="34"/>
    </location>
</feature>
<keyword evidence="9" id="KW-0961">Cell wall biogenesis/degradation</keyword>
<keyword evidence="14" id="KW-1185">Reference proteome</keyword>
<evidence type="ECO:0000256" key="12">
    <source>
        <dbReference type="SAM" id="SignalP"/>
    </source>
</evidence>
<comment type="pathway">
    <text evidence="2">Cell wall biogenesis; cell wall polysaccharide biosynthesis.</text>
</comment>
<dbReference type="Proteomes" id="UP000036902">
    <property type="component" value="Chromosome"/>
</dbReference>
<dbReference type="Pfam" id="PF05951">
    <property type="entry name" value="Peptidase_M15_2"/>
    <property type="match status" value="1"/>
</dbReference>
<organism evidence="13 14">
    <name type="scientific">Thauera humireducens</name>
    <dbReference type="NCBI Taxonomy" id="1134435"/>
    <lineage>
        <taxon>Bacteria</taxon>
        <taxon>Pseudomonadati</taxon>
        <taxon>Pseudomonadota</taxon>
        <taxon>Betaproteobacteria</taxon>
        <taxon>Rhodocyclales</taxon>
        <taxon>Zoogloeaceae</taxon>
        <taxon>Thauera</taxon>
    </lineage>
</organism>
<dbReference type="GO" id="GO:0008237">
    <property type="term" value="F:metallopeptidase activity"/>
    <property type="evidence" value="ECO:0007669"/>
    <property type="project" value="UniProtKB-KW"/>
</dbReference>
<dbReference type="RefSeq" id="WP_048709007.1">
    <property type="nucleotide sequence ID" value="NZ_CP014646.1"/>
</dbReference>
<dbReference type="InterPro" id="IPR009045">
    <property type="entry name" value="Zn_M74/Hedgehog-like"/>
</dbReference>
<dbReference type="InterPro" id="IPR010275">
    <property type="entry name" value="MepK"/>
</dbReference>
<dbReference type="GO" id="GO:0046872">
    <property type="term" value="F:metal ion binding"/>
    <property type="evidence" value="ECO:0007669"/>
    <property type="project" value="UniProtKB-KW"/>
</dbReference>
<name>A0A140IDS0_9RHOO</name>
<dbReference type="STRING" id="1134435.AC731_002395"/>
<keyword evidence="8" id="KW-0482">Metalloprotease</keyword>
<evidence type="ECO:0000256" key="5">
    <source>
        <dbReference type="ARBA" id="ARBA00022729"/>
    </source>
</evidence>
<reference evidence="14" key="1">
    <citation type="submission" date="2016-03" db="EMBL/GenBank/DDBJ databases">
        <authorList>
            <person name="Ma C."/>
            <person name="Zhou S."/>
            <person name="Yang G."/>
        </authorList>
    </citation>
    <scope>NUCLEOTIDE SEQUENCE [LARGE SCALE GENOMIC DNA]</scope>
    <source>
        <strain evidence="14">SgZ-1</strain>
    </source>
</reference>
<proteinExistence type="inferred from homology"/>
<evidence type="ECO:0000256" key="10">
    <source>
        <dbReference type="ARBA" id="ARBA00093448"/>
    </source>
</evidence>
<evidence type="ECO:0000256" key="7">
    <source>
        <dbReference type="ARBA" id="ARBA00022833"/>
    </source>
</evidence>
<evidence type="ECO:0000256" key="2">
    <source>
        <dbReference type="ARBA" id="ARBA00004776"/>
    </source>
</evidence>
<dbReference type="AlphaFoldDB" id="A0A140IDS0"/>
<evidence type="ECO:0000313" key="14">
    <source>
        <dbReference type="Proteomes" id="UP000036902"/>
    </source>
</evidence>
<keyword evidence="4" id="KW-0479">Metal-binding</keyword>
<dbReference type="Gene3D" id="3.30.1380.10">
    <property type="match status" value="1"/>
</dbReference>
<keyword evidence="5 12" id="KW-0732">Signal</keyword>
<dbReference type="EMBL" id="CP014646">
    <property type="protein sequence ID" value="AMO35895.1"/>
    <property type="molecule type" value="Genomic_DNA"/>
</dbReference>
<sequence length="186" mass="20695">MFSRSRHHTVPHRRLFLKGLASLPLALPFASAEAGDMLHLSFRHTHTDERLSTAFRNRRGYIEPAIKRMNWLLRDFRTGEVARMDPRLYDILHALSVSCGGETFEIISGYRSPKTNAMLRKTGGGVAKRSLHMDGKAIDIRLVGCDTARVRDAAIALGAGGVGYYPDSDFVHIDTGPVRHWGPKSA</sequence>
<evidence type="ECO:0000313" key="13">
    <source>
        <dbReference type="EMBL" id="AMO35895.1"/>
    </source>
</evidence>
<dbReference type="SUPFAM" id="SSF55166">
    <property type="entry name" value="Hedgehog/DD-peptidase"/>
    <property type="match status" value="1"/>
</dbReference>
<evidence type="ECO:0000256" key="1">
    <source>
        <dbReference type="ARBA" id="ARBA00001947"/>
    </source>
</evidence>
<evidence type="ECO:0000256" key="4">
    <source>
        <dbReference type="ARBA" id="ARBA00022723"/>
    </source>
</evidence>
<comment type="similarity">
    <text evidence="10">Belongs to the peptidase M15 family.</text>
</comment>
<dbReference type="PANTHER" id="PTHR37425">
    <property type="match status" value="1"/>
</dbReference>
<dbReference type="GO" id="GO:0071555">
    <property type="term" value="P:cell wall organization"/>
    <property type="evidence" value="ECO:0007669"/>
    <property type="project" value="UniProtKB-KW"/>
</dbReference>
<keyword evidence="6" id="KW-0378">Hydrolase</keyword>
<protein>
    <recommendedName>
        <fullName evidence="11">Murein endopeptidase K</fullName>
    </recommendedName>
</protein>
<dbReference type="CDD" id="cd14844">
    <property type="entry name" value="Zn-DD-carboxypeptidase_like"/>
    <property type="match status" value="1"/>
</dbReference>
<dbReference type="KEGG" id="thu:AC731_002395"/>
<gene>
    <name evidence="13" type="ORF">AC731_002395</name>
</gene>
<dbReference type="GO" id="GO:0006508">
    <property type="term" value="P:proteolysis"/>
    <property type="evidence" value="ECO:0007669"/>
    <property type="project" value="UniProtKB-KW"/>
</dbReference>
<feature type="chain" id="PRO_5007807417" description="Murein endopeptidase K" evidence="12">
    <location>
        <begin position="35"/>
        <end position="186"/>
    </location>
</feature>